<comment type="caution">
    <text evidence="1">The sequence shown here is derived from an EMBL/GenBank/DDBJ whole genome shotgun (WGS) entry which is preliminary data.</text>
</comment>
<dbReference type="Proteomes" id="UP000824120">
    <property type="component" value="Chromosome 5"/>
</dbReference>
<dbReference type="AlphaFoldDB" id="A0A9J5YZL2"/>
<keyword evidence="2" id="KW-1185">Reference proteome</keyword>
<name>A0A9J5YZL2_SOLCO</name>
<accession>A0A9J5YZL2</accession>
<organism evidence="1 2">
    <name type="scientific">Solanum commersonii</name>
    <name type="common">Commerson's wild potato</name>
    <name type="synonym">Commerson's nightshade</name>
    <dbReference type="NCBI Taxonomy" id="4109"/>
    <lineage>
        <taxon>Eukaryota</taxon>
        <taxon>Viridiplantae</taxon>
        <taxon>Streptophyta</taxon>
        <taxon>Embryophyta</taxon>
        <taxon>Tracheophyta</taxon>
        <taxon>Spermatophyta</taxon>
        <taxon>Magnoliopsida</taxon>
        <taxon>eudicotyledons</taxon>
        <taxon>Gunneridae</taxon>
        <taxon>Pentapetalae</taxon>
        <taxon>asterids</taxon>
        <taxon>lamiids</taxon>
        <taxon>Solanales</taxon>
        <taxon>Solanaceae</taxon>
        <taxon>Solanoideae</taxon>
        <taxon>Solaneae</taxon>
        <taxon>Solanum</taxon>
    </lineage>
</organism>
<gene>
    <name evidence="1" type="ORF">H5410_026700</name>
</gene>
<evidence type="ECO:0000313" key="2">
    <source>
        <dbReference type="Proteomes" id="UP000824120"/>
    </source>
</evidence>
<sequence>MAVYKKICTSISITFTNFIKCYEFYGKSCMCKIQPMRERHLAQKMEIPTAEATASGDGGVVLLF</sequence>
<dbReference type="EMBL" id="JACXVP010000005">
    <property type="protein sequence ID" value="KAG5605208.1"/>
    <property type="molecule type" value="Genomic_DNA"/>
</dbReference>
<reference evidence="1 2" key="1">
    <citation type="submission" date="2020-09" db="EMBL/GenBank/DDBJ databases">
        <title>De no assembly of potato wild relative species, Solanum commersonii.</title>
        <authorList>
            <person name="Cho K."/>
        </authorList>
    </citation>
    <scope>NUCLEOTIDE SEQUENCE [LARGE SCALE GENOMIC DNA]</scope>
    <source>
        <strain evidence="1">LZ3.2</strain>
        <tissue evidence="1">Leaf</tissue>
    </source>
</reference>
<evidence type="ECO:0000313" key="1">
    <source>
        <dbReference type="EMBL" id="KAG5605208.1"/>
    </source>
</evidence>
<proteinExistence type="predicted"/>
<protein>
    <submittedName>
        <fullName evidence="1">Uncharacterized protein</fullName>
    </submittedName>
</protein>